<keyword evidence="1" id="KW-0813">Transport</keyword>
<feature type="coiled-coil region" evidence="3">
    <location>
        <begin position="360"/>
        <end position="443"/>
    </location>
</feature>
<name>A0AAV3S231_LITER</name>
<dbReference type="EMBL" id="BAABME010014701">
    <property type="protein sequence ID" value="GAA0187433.1"/>
    <property type="molecule type" value="Genomic_DNA"/>
</dbReference>
<protein>
    <submittedName>
        <fullName evidence="5">Uncharacterized protein</fullName>
    </submittedName>
</protein>
<feature type="region of interest" description="Disordered" evidence="4">
    <location>
        <begin position="1"/>
        <end position="34"/>
    </location>
</feature>
<dbReference type="AlphaFoldDB" id="A0AAV3S231"/>
<feature type="region of interest" description="Disordered" evidence="4">
    <location>
        <begin position="132"/>
        <end position="170"/>
    </location>
</feature>
<feature type="compositionally biased region" description="Polar residues" evidence="4">
    <location>
        <begin position="147"/>
        <end position="170"/>
    </location>
</feature>
<dbReference type="Pfam" id="PF05266">
    <property type="entry name" value="DUF724"/>
    <property type="match status" value="1"/>
</dbReference>
<sequence length="451" mass="50352">MQTREPKKNVVNDNNVRSSIRKRRTPAGQGGSQIKNAAKVVEKDATQGTSIILSPECKKSSGLRARKAGLNYDEERMELEVDQKKQPNDLSIHEIESPGGQKTHRRKGGRPQKVLVGNAISAVTECIAEMSFSNGEGSDSQHETQISKKANRRTSSGKESSQTQDTTTVNMPESVCITKEAKIGFKQGGCNMSEDQPLSKWVEEIQFAGSLAVAKQHTDSMTMKELIKQTPDNNNGIVIAGDEVANKDPAVGSTETSMALFEPELSFKKNTSLWVVVESMEVFRKMPQKPHFRPLLSFKESSREGFALACMVNFCSAVESISKLQFDDPKEKMDDILDTLIDLESHGFSVQVLRDRMSELVSIKENHAQLCAQVDNMNKEVILSFLDKYEQDNEINEINEEMKKLQERIANAESIKEIKDGEIAGLESRRQDLEDAMRRTRSLFEDFAAAL</sequence>
<feature type="compositionally biased region" description="Basic and acidic residues" evidence="4">
    <location>
        <begin position="1"/>
        <end position="10"/>
    </location>
</feature>
<dbReference type="Proteomes" id="UP001454036">
    <property type="component" value="Unassembled WGS sequence"/>
</dbReference>
<evidence type="ECO:0000313" key="6">
    <source>
        <dbReference type="Proteomes" id="UP001454036"/>
    </source>
</evidence>
<keyword evidence="6" id="KW-1185">Reference proteome</keyword>
<evidence type="ECO:0000313" key="5">
    <source>
        <dbReference type="EMBL" id="GAA0187433.1"/>
    </source>
</evidence>
<evidence type="ECO:0000256" key="1">
    <source>
        <dbReference type="ARBA" id="ARBA00022448"/>
    </source>
</evidence>
<evidence type="ECO:0000256" key="3">
    <source>
        <dbReference type="SAM" id="Coils"/>
    </source>
</evidence>
<keyword evidence="2" id="KW-0341">Growth regulation</keyword>
<organism evidence="5 6">
    <name type="scientific">Lithospermum erythrorhizon</name>
    <name type="common">Purple gromwell</name>
    <name type="synonym">Lithospermum officinale var. erythrorhizon</name>
    <dbReference type="NCBI Taxonomy" id="34254"/>
    <lineage>
        <taxon>Eukaryota</taxon>
        <taxon>Viridiplantae</taxon>
        <taxon>Streptophyta</taxon>
        <taxon>Embryophyta</taxon>
        <taxon>Tracheophyta</taxon>
        <taxon>Spermatophyta</taxon>
        <taxon>Magnoliopsida</taxon>
        <taxon>eudicotyledons</taxon>
        <taxon>Gunneridae</taxon>
        <taxon>Pentapetalae</taxon>
        <taxon>asterids</taxon>
        <taxon>lamiids</taxon>
        <taxon>Boraginales</taxon>
        <taxon>Boraginaceae</taxon>
        <taxon>Boraginoideae</taxon>
        <taxon>Lithospermeae</taxon>
        <taxon>Lithospermum</taxon>
    </lineage>
</organism>
<keyword evidence="3" id="KW-0175">Coiled coil</keyword>
<feature type="region of interest" description="Disordered" evidence="4">
    <location>
        <begin position="81"/>
        <end position="115"/>
    </location>
</feature>
<evidence type="ECO:0000256" key="2">
    <source>
        <dbReference type="ARBA" id="ARBA00022604"/>
    </source>
</evidence>
<proteinExistence type="predicted"/>
<gene>
    <name evidence="5" type="ORF">LIER_34721</name>
</gene>
<feature type="compositionally biased region" description="Basic and acidic residues" evidence="4">
    <location>
        <begin position="81"/>
        <end position="96"/>
    </location>
</feature>
<accession>A0AAV3S231</accession>
<evidence type="ECO:0000256" key="4">
    <source>
        <dbReference type="SAM" id="MobiDB-lite"/>
    </source>
</evidence>
<comment type="caution">
    <text evidence="5">The sequence shown here is derived from an EMBL/GenBank/DDBJ whole genome shotgun (WGS) entry which is preliminary data.</text>
</comment>
<reference evidence="5 6" key="1">
    <citation type="submission" date="2024-01" db="EMBL/GenBank/DDBJ databases">
        <title>The complete chloroplast genome sequence of Lithospermum erythrorhizon: insights into the phylogenetic relationship among Boraginaceae species and the maternal lineages of purple gromwells.</title>
        <authorList>
            <person name="Okada T."/>
            <person name="Watanabe K."/>
        </authorList>
    </citation>
    <scope>NUCLEOTIDE SEQUENCE [LARGE SCALE GENOMIC DNA]</scope>
</reference>
<dbReference type="InterPro" id="IPR007930">
    <property type="entry name" value="DUF724"/>
</dbReference>